<evidence type="ECO:0000313" key="2">
    <source>
        <dbReference type="Proteomes" id="UP001255601"/>
    </source>
</evidence>
<dbReference type="EMBL" id="JAVIZC010000001">
    <property type="protein sequence ID" value="MDR6100060.1"/>
    <property type="molecule type" value="Genomic_DNA"/>
</dbReference>
<sequence length="102" mass="11467">MVISHHQFPAPDHPWDNGPAIRKERMTILGSLDTRSFLPWINRHAAKLGLEQHIQHADQARIELILSGPVELIDAMEMGCSLGPINVWVEDIQRAEAVDQSV</sequence>
<dbReference type="SUPFAM" id="SSF54975">
    <property type="entry name" value="Acylphosphatase/BLUF domain-like"/>
    <property type="match status" value="1"/>
</dbReference>
<dbReference type="Gene3D" id="3.30.70.100">
    <property type="match status" value="1"/>
</dbReference>
<dbReference type="AlphaFoldDB" id="A0AAJ2EPD5"/>
<organism evidence="1 2">
    <name type="scientific">Agrobacterium larrymoorei</name>
    <dbReference type="NCBI Taxonomy" id="160699"/>
    <lineage>
        <taxon>Bacteria</taxon>
        <taxon>Pseudomonadati</taxon>
        <taxon>Pseudomonadota</taxon>
        <taxon>Alphaproteobacteria</taxon>
        <taxon>Hyphomicrobiales</taxon>
        <taxon>Rhizobiaceae</taxon>
        <taxon>Rhizobium/Agrobacterium group</taxon>
        <taxon>Agrobacterium</taxon>
    </lineage>
</organism>
<dbReference type="InterPro" id="IPR036046">
    <property type="entry name" value="Acylphosphatase-like_dom_sf"/>
</dbReference>
<evidence type="ECO:0000313" key="1">
    <source>
        <dbReference type="EMBL" id="MDR6100060.1"/>
    </source>
</evidence>
<comment type="caution">
    <text evidence="1">The sequence shown here is derived from an EMBL/GenBank/DDBJ whole genome shotgun (WGS) entry which is preliminary data.</text>
</comment>
<proteinExistence type="predicted"/>
<name>A0AAJ2EPD5_9HYPH</name>
<gene>
    <name evidence="1" type="ORF">QE369_000238</name>
</gene>
<dbReference type="Proteomes" id="UP001255601">
    <property type="component" value="Unassembled WGS sequence"/>
</dbReference>
<accession>A0AAJ2EPD5</accession>
<protein>
    <submittedName>
        <fullName evidence="1">Acylphosphatase</fullName>
    </submittedName>
</protein>
<reference evidence="1" key="1">
    <citation type="submission" date="2023-08" db="EMBL/GenBank/DDBJ databases">
        <title>Functional and genomic diversity of the sorghum phyllosphere microbiome.</title>
        <authorList>
            <person name="Shade A."/>
        </authorList>
    </citation>
    <scope>NUCLEOTIDE SEQUENCE</scope>
    <source>
        <strain evidence="1">SORGH_AS_0974</strain>
    </source>
</reference>